<dbReference type="PROSITE" id="PS50928">
    <property type="entry name" value="ABC_TM1"/>
    <property type="match status" value="1"/>
</dbReference>
<protein>
    <submittedName>
        <fullName evidence="9">Sugar ABC transporter permease</fullName>
    </submittedName>
</protein>
<dbReference type="CDD" id="cd06261">
    <property type="entry name" value="TM_PBP2"/>
    <property type="match status" value="1"/>
</dbReference>
<keyword evidence="5 7" id="KW-1133">Transmembrane helix</keyword>
<organism evidence="9 10">
    <name type="scientific">Candidatus Avoscillospira avicola</name>
    <dbReference type="NCBI Taxonomy" id="2840706"/>
    <lineage>
        <taxon>Bacteria</taxon>
        <taxon>Bacillati</taxon>
        <taxon>Bacillota</taxon>
        <taxon>Clostridia</taxon>
        <taxon>Eubacteriales</taxon>
        <taxon>Oscillospiraceae</taxon>
        <taxon>Oscillospiraceae incertae sedis</taxon>
        <taxon>Candidatus Avoscillospira</taxon>
    </lineage>
</organism>
<dbReference type="GO" id="GO:0005886">
    <property type="term" value="C:plasma membrane"/>
    <property type="evidence" value="ECO:0007669"/>
    <property type="project" value="UniProtKB-SubCell"/>
</dbReference>
<feature type="domain" description="ABC transmembrane type-1" evidence="8">
    <location>
        <begin position="78"/>
        <end position="289"/>
    </location>
</feature>
<feature type="transmembrane region" description="Helical" evidence="7">
    <location>
        <begin position="163"/>
        <end position="187"/>
    </location>
</feature>
<evidence type="ECO:0000313" key="9">
    <source>
        <dbReference type="EMBL" id="HIR51389.1"/>
    </source>
</evidence>
<evidence type="ECO:0000256" key="1">
    <source>
        <dbReference type="ARBA" id="ARBA00004651"/>
    </source>
</evidence>
<sequence>MNRLQPRRLSQKARKEQRTAYMCLIPAFIGLIVLTYVPLLAVFVISFFQWKGISSPHFNGIANYVRLFTSDPYFKDSIAATVYFSVLAVAGSMIYSLVVAILLNRKIPARGFWRAVFYLPYVLPAAAVYIGWSWLYETNFGLFNFILKSIGIQNVMFLTDSDYVVPSLALIAVWLSGNLIVIFLAGLQNVPRVYHEAAEIDGANAWQRFRHVTLPSMSPIIFYNLLMALITNMQVVTPALSLTSGGPDNASMFITYLMYRYAFKSNQIGYACAISFVFFVLIALFTAFVFATSKGWVFYEGGED</sequence>
<feature type="transmembrane region" description="Helical" evidence="7">
    <location>
        <begin position="21"/>
        <end position="48"/>
    </location>
</feature>
<keyword evidence="6 7" id="KW-0472">Membrane</keyword>
<evidence type="ECO:0000256" key="6">
    <source>
        <dbReference type="ARBA" id="ARBA00023136"/>
    </source>
</evidence>
<comment type="similarity">
    <text evidence="7">Belongs to the binding-protein-dependent transport system permease family.</text>
</comment>
<evidence type="ECO:0000256" key="3">
    <source>
        <dbReference type="ARBA" id="ARBA00022475"/>
    </source>
</evidence>
<reference evidence="9" key="2">
    <citation type="journal article" date="2021" name="PeerJ">
        <title>Extensive microbial diversity within the chicken gut microbiome revealed by metagenomics and culture.</title>
        <authorList>
            <person name="Gilroy R."/>
            <person name="Ravi A."/>
            <person name="Getino M."/>
            <person name="Pursley I."/>
            <person name="Horton D.L."/>
            <person name="Alikhan N.F."/>
            <person name="Baker D."/>
            <person name="Gharbi K."/>
            <person name="Hall N."/>
            <person name="Watson M."/>
            <person name="Adriaenssens E.M."/>
            <person name="Foster-Nyarko E."/>
            <person name="Jarju S."/>
            <person name="Secka A."/>
            <person name="Antonio M."/>
            <person name="Oren A."/>
            <person name="Chaudhuri R.R."/>
            <person name="La Ragione R."/>
            <person name="Hildebrand F."/>
            <person name="Pallen M.J."/>
        </authorList>
    </citation>
    <scope>NUCLEOTIDE SEQUENCE</scope>
    <source>
        <strain evidence="9">ChiBcec15-4380</strain>
    </source>
</reference>
<comment type="subcellular location">
    <subcellularLocation>
        <location evidence="1 7">Cell membrane</location>
        <topology evidence="1 7">Multi-pass membrane protein</topology>
    </subcellularLocation>
</comment>
<keyword evidence="2 7" id="KW-0813">Transport</keyword>
<dbReference type="InterPro" id="IPR000515">
    <property type="entry name" value="MetI-like"/>
</dbReference>
<dbReference type="SUPFAM" id="SSF161098">
    <property type="entry name" value="MetI-like"/>
    <property type="match status" value="1"/>
</dbReference>
<evidence type="ECO:0000259" key="8">
    <source>
        <dbReference type="PROSITE" id="PS50928"/>
    </source>
</evidence>
<dbReference type="PANTHER" id="PTHR30193">
    <property type="entry name" value="ABC TRANSPORTER PERMEASE PROTEIN"/>
    <property type="match status" value="1"/>
</dbReference>
<keyword evidence="4 7" id="KW-0812">Transmembrane</keyword>
<gene>
    <name evidence="9" type="ORF">IAA53_08985</name>
</gene>
<name>A0A9D1DIM8_9FIRM</name>
<evidence type="ECO:0000256" key="7">
    <source>
        <dbReference type="RuleBase" id="RU363032"/>
    </source>
</evidence>
<dbReference type="Gene3D" id="1.10.3720.10">
    <property type="entry name" value="MetI-like"/>
    <property type="match status" value="1"/>
</dbReference>
<dbReference type="InterPro" id="IPR051393">
    <property type="entry name" value="ABC_transporter_permease"/>
</dbReference>
<keyword evidence="3" id="KW-1003">Cell membrane</keyword>
<accession>A0A9D1DIM8</accession>
<dbReference type="InterPro" id="IPR035906">
    <property type="entry name" value="MetI-like_sf"/>
</dbReference>
<evidence type="ECO:0000256" key="5">
    <source>
        <dbReference type="ARBA" id="ARBA00022989"/>
    </source>
</evidence>
<dbReference type="EMBL" id="DVHE01000068">
    <property type="protein sequence ID" value="HIR51389.1"/>
    <property type="molecule type" value="Genomic_DNA"/>
</dbReference>
<feature type="transmembrane region" description="Helical" evidence="7">
    <location>
        <begin position="115"/>
        <end position="135"/>
    </location>
</feature>
<dbReference type="Proteomes" id="UP000824239">
    <property type="component" value="Unassembled WGS sequence"/>
</dbReference>
<feature type="transmembrane region" description="Helical" evidence="7">
    <location>
        <begin position="268"/>
        <end position="291"/>
    </location>
</feature>
<proteinExistence type="inferred from homology"/>
<dbReference type="AlphaFoldDB" id="A0A9D1DIM8"/>
<evidence type="ECO:0000313" key="10">
    <source>
        <dbReference type="Proteomes" id="UP000824239"/>
    </source>
</evidence>
<dbReference type="PANTHER" id="PTHR30193:SF1">
    <property type="entry name" value="ABC TRANSPORTER PERMEASE PROTEIN YESP-RELATED"/>
    <property type="match status" value="1"/>
</dbReference>
<evidence type="ECO:0000256" key="4">
    <source>
        <dbReference type="ARBA" id="ARBA00022692"/>
    </source>
</evidence>
<evidence type="ECO:0000256" key="2">
    <source>
        <dbReference type="ARBA" id="ARBA00022448"/>
    </source>
</evidence>
<comment type="caution">
    <text evidence="9">The sequence shown here is derived from an EMBL/GenBank/DDBJ whole genome shotgun (WGS) entry which is preliminary data.</text>
</comment>
<feature type="transmembrane region" description="Helical" evidence="7">
    <location>
        <begin position="82"/>
        <end position="103"/>
    </location>
</feature>
<reference evidence="9" key="1">
    <citation type="submission" date="2020-10" db="EMBL/GenBank/DDBJ databases">
        <authorList>
            <person name="Gilroy R."/>
        </authorList>
    </citation>
    <scope>NUCLEOTIDE SEQUENCE</scope>
    <source>
        <strain evidence="9">ChiBcec15-4380</strain>
    </source>
</reference>
<dbReference type="Pfam" id="PF00528">
    <property type="entry name" value="BPD_transp_1"/>
    <property type="match status" value="1"/>
</dbReference>
<dbReference type="GO" id="GO:0055085">
    <property type="term" value="P:transmembrane transport"/>
    <property type="evidence" value="ECO:0007669"/>
    <property type="project" value="InterPro"/>
</dbReference>